<evidence type="ECO:0000313" key="5">
    <source>
        <dbReference type="EMBL" id="AAH75415.1"/>
    </source>
</evidence>
<dbReference type="Xenbase" id="XB-GENE-1006847">
    <property type="gene designation" value="prx"/>
</dbReference>
<reference evidence="6" key="3">
    <citation type="submission" date="2011-06" db="UniProtKB">
        <authorList>
            <consortium name="Ensembl"/>
        </authorList>
    </citation>
    <scope>IDENTIFICATION</scope>
</reference>
<dbReference type="Bgee" id="ENSXETG00000002431">
    <property type="expression patterns" value="Expressed in skeletal muscle tissue and 9 other cell types or tissues"/>
</dbReference>
<keyword evidence="2" id="KW-0539">Nucleus</keyword>
<evidence type="ECO:0000313" key="6">
    <source>
        <dbReference type="Ensembl" id="ENSXETP00000051279"/>
    </source>
</evidence>
<reference evidence="5" key="1">
    <citation type="submission" date="2004-06" db="EMBL/GenBank/DDBJ databases">
        <authorList>
            <consortium name="NIH - Xenopus Gene Collection (XGC) project"/>
        </authorList>
    </citation>
    <scope>NUCLEOTIDE SEQUENCE [LARGE SCALE MRNA]</scope>
    <source>
        <tissue evidence="5">Whole body</tissue>
    </source>
</reference>
<dbReference type="PROSITE" id="PS50106">
    <property type="entry name" value="PDZ"/>
    <property type="match status" value="1"/>
</dbReference>
<dbReference type="Ensembl" id="ENSXETT00000051279">
    <property type="protein sequence ID" value="ENSXETP00000051279"/>
    <property type="gene ID" value="ENSXETG00000002431"/>
</dbReference>
<dbReference type="PANTHER" id="PTHR23348:SF42">
    <property type="entry name" value="PERIAXIN"/>
    <property type="match status" value="1"/>
</dbReference>
<dbReference type="GO" id="GO:0005634">
    <property type="term" value="C:nucleus"/>
    <property type="evidence" value="ECO:0007669"/>
    <property type="project" value="UniProtKB-SubCell"/>
</dbReference>
<proteinExistence type="evidence at transcript level"/>
<dbReference type="InterPro" id="IPR052082">
    <property type="entry name" value="Myelin_sheath_structural"/>
</dbReference>
<accession>Q6DIX0</accession>
<accession>F7CVH8</accession>
<protein>
    <submittedName>
        <fullName evidence="5">MGC89167 protein</fullName>
    </submittedName>
    <submittedName>
        <fullName evidence="6">Periaxin</fullName>
    </submittedName>
</protein>
<feature type="domain" description="PDZ" evidence="4">
    <location>
        <begin position="19"/>
        <end position="86"/>
    </location>
</feature>
<dbReference type="SUPFAM" id="SSF50156">
    <property type="entry name" value="PDZ domain-like"/>
    <property type="match status" value="1"/>
</dbReference>
<evidence type="ECO:0000259" key="4">
    <source>
        <dbReference type="PROSITE" id="PS50106"/>
    </source>
</evidence>
<organism evidence="5">
    <name type="scientific">Xenopus tropicalis</name>
    <name type="common">Western clawed frog</name>
    <name type="synonym">Silurana tropicalis</name>
    <dbReference type="NCBI Taxonomy" id="8364"/>
    <lineage>
        <taxon>Eukaryota</taxon>
        <taxon>Metazoa</taxon>
        <taxon>Chordata</taxon>
        <taxon>Craniata</taxon>
        <taxon>Vertebrata</taxon>
        <taxon>Euteleostomi</taxon>
        <taxon>Amphibia</taxon>
        <taxon>Batrachia</taxon>
        <taxon>Anura</taxon>
        <taxon>Pipoidea</taxon>
        <taxon>Pipidae</taxon>
        <taxon>Xenopodinae</taxon>
        <taxon>Xenopus</taxon>
        <taxon>Silurana</taxon>
    </lineage>
</organism>
<feature type="region of interest" description="Disordered" evidence="3">
    <location>
        <begin position="108"/>
        <end position="139"/>
    </location>
</feature>
<dbReference type="InterPro" id="IPR036034">
    <property type="entry name" value="PDZ_sf"/>
</dbReference>
<evidence type="ECO:0000256" key="2">
    <source>
        <dbReference type="ARBA" id="ARBA00023242"/>
    </source>
</evidence>
<dbReference type="PaxDb" id="8364-ENSXETP00000058789"/>
<reference evidence="6" key="2">
    <citation type="journal article" date="2010" name="Science">
        <title>The genome of the Western clawed frog Xenopus tropicalis.</title>
        <authorList>
            <person name="Hellsten U."/>
            <person name="Harland R.M."/>
            <person name="Gilchrist M.J."/>
            <person name="Hendrix D."/>
            <person name="Jurka J."/>
            <person name="Kapitonov V."/>
            <person name="Ovcharenko I."/>
            <person name="Putnam N.H."/>
            <person name="Shu S."/>
            <person name="Taher L."/>
            <person name="Blitz I.L."/>
            <person name="Blumberg B."/>
            <person name="Dichmann D.S."/>
            <person name="Dubchak I."/>
            <person name="Amaya E."/>
            <person name="Detter J.C."/>
            <person name="Fletcher R."/>
            <person name="Gerhard D.S."/>
            <person name="Goodstein D."/>
            <person name="Graves T."/>
            <person name="Grigoriev I.V."/>
            <person name="Grimwood J."/>
            <person name="Kawashima T."/>
            <person name="Lindquist E."/>
            <person name="Lucas S.M."/>
            <person name="Mead P.E."/>
            <person name="Mitros T."/>
            <person name="Ogino H."/>
            <person name="Ohta Y."/>
            <person name="Poliakov A.V."/>
            <person name="Pollet N."/>
            <person name="Robert J."/>
            <person name="Salamov A."/>
            <person name="Sater A.K."/>
            <person name="Schmutz J."/>
            <person name="Terry A."/>
            <person name="Vize P.D."/>
            <person name="Warren W.C."/>
            <person name="Wells D."/>
            <person name="Wills A."/>
            <person name="Wilson R.K."/>
            <person name="Zimmerman L.B."/>
            <person name="Zorn A.M."/>
            <person name="Grainger R."/>
            <person name="Grammer T."/>
            <person name="Khokha M.K."/>
            <person name="Richardson P.M."/>
            <person name="Rokhsar D.S."/>
        </authorList>
    </citation>
    <scope>NUCLEOTIDE SEQUENCE [LARGE SCALE GENOMIC DNA]</scope>
    <source>
        <strain evidence="6">Nigerian</strain>
    </source>
</reference>
<gene>
    <name evidence="6" type="primary">prx</name>
    <name evidence="5" type="synonym">MGC89167</name>
</gene>
<dbReference type="EMBL" id="BC075415">
    <property type="protein sequence ID" value="AAH75415.1"/>
    <property type="molecule type" value="mRNA"/>
</dbReference>
<comment type="subcellular location">
    <subcellularLocation>
        <location evidence="1">Nucleus</location>
    </subcellularLocation>
</comment>
<evidence type="ECO:0000256" key="1">
    <source>
        <dbReference type="ARBA" id="ARBA00004123"/>
    </source>
</evidence>
<dbReference type="PANTHER" id="PTHR23348">
    <property type="entry name" value="PERIAXIN/AHNAK"/>
    <property type="match status" value="1"/>
</dbReference>
<dbReference type="STRING" id="8364.ENSXETP00000051279"/>
<sequence length="139" mass="14944">METPIKITEEKLKASEMVEVIVETEAKAGMSGIVVSGGGKEGLIIRDVVKDSPAAKTLPLLEGDQLLSAHVFFENVRYEDALKILQCVEPYKVSFCLKRAVQSSDVTVSPTSGSVEVKGPKPKMPKMTTNLPEGSGHIC</sequence>
<evidence type="ECO:0000256" key="3">
    <source>
        <dbReference type="SAM" id="MobiDB-lite"/>
    </source>
</evidence>
<name>Q6DIX0_XENTR</name>
<dbReference type="InterPro" id="IPR001478">
    <property type="entry name" value="PDZ"/>
</dbReference>
<dbReference type="AlphaFoldDB" id="Q6DIX0"/>
<dbReference type="GeneTree" id="ENSGT00940000160366"/>
<dbReference type="Gene3D" id="2.30.42.10">
    <property type="match status" value="1"/>
</dbReference>
<dbReference type="CDD" id="cd00136">
    <property type="entry name" value="PDZ_canonical"/>
    <property type="match status" value="1"/>
</dbReference>
<dbReference type="HOGENOM" id="CLU_1758219_0_0_1"/>
<dbReference type="SMART" id="SM00228">
    <property type="entry name" value="PDZ"/>
    <property type="match status" value="1"/>
</dbReference>